<sequence length="85" mass="9063">MTVEKPSDLTWFKSSYSTGQGGECLEVALPWHKSSYSQGDGGQCVEVAACPATIHVRDSKQNPVTAPTLSVPTTAWHAFLGLVQA</sequence>
<dbReference type="EMBL" id="SRRT01000014">
    <property type="protein sequence ID" value="TGN72156.1"/>
    <property type="molecule type" value="Genomic_DNA"/>
</dbReference>
<name>A0A4Z1CTF9_9ACTN</name>
<dbReference type="AlphaFoldDB" id="A0A4Z1CTF9"/>
<proteinExistence type="predicted"/>
<reference evidence="2 3" key="1">
    <citation type="submission" date="2019-04" db="EMBL/GenBank/DDBJ databases">
        <title>Streptomyces sp. nov. Bv016 isolated from bark of Buahinia variegata.</title>
        <authorList>
            <person name="Kanchanasin P."/>
            <person name="Tanasupawat S."/>
            <person name="Yuki M."/>
            <person name="Kudo T."/>
        </authorList>
    </citation>
    <scope>NUCLEOTIDE SEQUENCE [LARGE SCALE GENOMIC DNA]</scope>
    <source>
        <strain evidence="2 3">Bv016</strain>
    </source>
</reference>
<dbReference type="Proteomes" id="UP000298159">
    <property type="component" value="Unassembled WGS sequence"/>
</dbReference>
<evidence type="ECO:0000259" key="1">
    <source>
        <dbReference type="Pfam" id="PF04149"/>
    </source>
</evidence>
<dbReference type="GeneID" id="95451930"/>
<comment type="caution">
    <text evidence="2">The sequence shown here is derived from an EMBL/GenBank/DDBJ whole genome shotgun (WGS) entry which is preliminary data.</text>
</comment>
<evidence type="ECO:0000313" key="3">
    <source>
        <dbReference type="Proteomes" id="UP000298159"/>
    </source>
</evidence>
<protein>
    <submittedName>
        <fullName evidence="2">DUF397 domain-containing protein</fullName>
    </submittedName>
</protein>
<organism evidence="2 3">
    <name type="scientific">Streptomyces bauhiniae</name>
    <dbReference type="NCBI Taxonomy" id="2340725"/>
    <lineage>
        <taxon>Bacteria</taxon>
        <taxon>Bacillati</taxon>
        <taxon>Actinomycetota</taxon>
        <taxon>Actinomycetes</taxon>
        <taxon>Kitasatosporales</taxon>
        <taxon>Streptomycetaceae</taxon>
        <taxon>Streptomyces</taxon>
    </lineage>
</organism>
<feature type="domain" description="DUF397" evidence="1">
    <location>
        <begin position="30"/>
        <end position="83"/>
    </location>
</feature>
<evidence type="ECO:0000313" key="2">
    <source>
        <dbReference type="EMBL" id="TGN72156.1"/>
    </source>
</evidence>
<accession>A0A4Z1CTF9</accession>
<keyword evidence="3" id="KW-1185">Reference proteome</keyword>
<gene>
    <name evidence="2" type="ORF">E5083_30640</name>
</gene>
<dbReference type="Pfam" id="PF04149">
    <property type="entry name" value="DUF397"/>
    <property type="match status" value="2"/>
</dbReference>
<feature type="domain" description="DUF397" evidence="1">
    <location>
        <begin position="9"/>
        <end position="28"/>
    </location>
</feature>
<dbReference type="RefSeq" id="WP_135788945.1">
    <property type="nucleotide sequence ID" value="NZ_SRRT01000014.1"/>
</dbReference>
<dbReference type="InterPro" id="IPR007278">
    <property type="entry name" value="DUF397"/>
</dbReference>